<protein>
    <submittedName>
        <fullName evidence="1">Uncharacterized protein</fullName>
    </submittedName>
</protein>
<gene>
    <name evidence="1" type="ORF">H6A20_04375</name>
</gene>
<reference evidence="1" key="2">
    <citation type="journal article" date="2021" name="Sci. Rep.">
        <title>The distribution of antibiotic resistance genes in chicken gut microbiota commensals.</title>
        <authorList>
            <person name="Juricova H."/>
            <person name="Matiasovicova J."/>
            <person name="Kubasova T."/>
            <person name="Cejkova D."/>
            <person name="Rychlik I."/>
        </authorList>
    </citation>
    <scope>NUCLEOTIDE SEQUENCE</scope>
    <source>
        <strain evidence="1">An582</strain>
    </source>
</reference>
<evidence type="ECO:0000313" key="1">
    <source>
        <dbReference type="EMBL" id="MBM6947902.1"/>
    </source>
</evidence>
<dbReference type="AlphaFoldDB" id="A0A939BF60"/>
<organism evidence="1 2">
    <name type="scientific">Mordavella massiliensis</name>
    <dbReference type="NCBI Taxonomy" id="1871024"/>
    <lineage>
        <taxon>Bacteria</taxon>
        <taxon>Bacillati</taxon>
        <taxon>Bacillota</taxon>
        <taxon>Clostridia</taxon>
        <taxon>Eubacteriales</taxon>
        <taxon>Clostridiaceae</taxon>
        <taxon>Mordavella</taxon>
    </lineage>
</organism>
<comment type="caution">
    <text evidence="1">The sequence shown here is derived from an EMBL/GenBank/DDBJ whole genome shotgun (WGS) entry which is preliminary data.</text>
</comment>
<proteinExistence type="predicted"/>
<dbReference type="RefSeq" id="WP_204905950.1">
    <property type="nucleotide sequence ID" value="NZ_JACJKS010000004.1"/>
</dbReference>
<evidence type="ECO:0000313" key="2">
    <source>
        <dbReference type="Proteomes" id="UP000705508"/>
    </source>
</evidence>
<accession>A0A939BF60</accession>
<name>A0A939BF60_9CLOT</name>
<dbReference type="EMBL" id="JACJKS010000004">
    <property type="protein sequence ID" value="MBM6947902.1"/>
    <property type="molecule type" value="Genomic_DNA"/>
</dbReference>
<dbReference type="Proteomes" id="UP000705508">
    <property type="component" value="Unassembled WGS sequence"/>
</dbReference>
<reference evidence="1" key="1">
    <citation type="submission" date="2020-08" db="EMBL/GenBank/DDBJ databases">
        <authorList>
            <person name="Cejkova D."/>
            <person name="Kubasova T."/>
            <person name="Jahodarova E."/>
            <person name="Rychlik I."/>
        </authorList>
    </citation>
    <scope>NUCLEOTIDE SEQUENCE</scope>
    <source>
        <strain evidence="1">An582</strain>
    </source>
</reference>
<sequence>MAEIADALEEQEDKVRQVCETAACFAPDYDVDAICAALAAAGMNAKTES</sequence>